<dbReference type="SMART" id="SM00297">
    <property type="entry name" value="BROMO"/>
    <property type="match status" value="1"/>
</dbReference>
<dbReference type="PROSITE" id="PS50864">
    <property type="entry name" value="SAND"/>
    <property type="match status" value="3"/>
</dbReference>
<keyword evidence="3 7" id="KW-0863">Zinc-finger</keyword>
<evidence type="ECO:0000256" key="6">
    <source>
        <dbReference type="PROSITE-ProRule" id="PRU00035"/>
    </source>
</evidence>
<dbReference type="SUPFAM" id="SSF47370">
    <property type="entry name" value="Bromodomain"/>
    <property type="match status" value="1"/>
</dbReference>
<feature type="domain" description="HSR" evidence="12">
    <location>
        <begin position="627"/>
        <end position="744"/>
    </location>
</feature>
<dbReference type="InterPro" id="IPR010919">
    <property type="entry name" value="SAND-like_dom_sf"/>
</dbReference>
<dbReference type="PANTHER" id="PTHR46386:SF1">
    <property type="entry name" value="NUCLEAR BODY PROTEIN SP140-LIKE PROTEIN"/>
    <property type="match status" value="1"/>
</dbReference>
<feature type="domain" description="HSR" evidence="12">
    <location>
        <begin position="1"/>
        <end position="119"/>
    </location>
</feature>
<evidence type="ECO:0000259" key="9">
    <source>
        <dbReference type="PROSITE" id="PS50014"/>
    </source>
</evidence>
<dbReference type="Gene3D" id="1.20.920.10">
    <property type="entry name" value="Bromodomain-like"/>
    <property type="match status" value="1"/>
</dbReference>
<evidence type="ECO:0000256" key="3">
    <source>
        <dbReference type="ARBA" id="ARBA00022771"/>
    </source>
</evidence>
<gene>
    <name evidence="13" type="ORF">DAT39_021798</name>
</gene>
<dbReference type="GO" id="GO:0008270">
    <property type="term" value="F:zinc ion binding"/>
    <property type="evidence" value="ECO:0007669"/>
    <property type="project" value="UniProtKB-KW"/>
</dbReference>
<evidence type="ECO:0000256" key="7">
    <source>
        <dbReference type="PROSITE-ProRule" id="PRU00146"/>
    </source>
</evidence>
<dbReference type="PROSITE" id="PS51414">
    <property type="entry name" value="HSR"/>
    <property type="match status" value="2"/>
</dbReference>
<feature type="region of interest" description="Disordered" evidence="8">
    <location>
        <begin position="746"/>
        <end position="788"/>
    </location>
</feature>
<feature type="domain" description="SAND" evidence="11">
    <location>
        <begin position="218"/>
        <end position="296"/>
    </location>
</feature>
<feature type="non-terminal residue" evidence="13">
    <location>
        <position position="1"/>
    </location>
</feature>
<dbReference type="InterPro" id="IPR043563">
    <property type="entry name" value="Sp110/Sp140/Sp140L-like"/>
</dbReference>
<dbReference type="SMART" id="SM00258">
    <property type="entry name" value="SAND"/>
    <property type="match status" value="3"/>
</dbReference>
<dbReference type="CDD" id="cd15541">
    <property type="entry name" value="PHD_TIF1_like"/>
    <property type="match status" value="1"/>
</dbReference>
<dbReference type="GO" id="GO:0000981">
    <property type="term" value="F:DNA-binding transcription factor activity, RNA polymerase II-specific"/>
    <property type="evidence" value="ECO:0007669"/>
    <property type="project" value="TreeGrafter"/>
</dbReference>
<dbReference type="SUPFAM" id="SSF57903">
    <property type="entry name" value="FYVE/PHD zinc finger"/>
    <property type="match status" value="1"/>
</dbReference>
<dbReference type="CDD" id="cd04369">
    <property type="entry name" value="Bromodomain"/>
    <property type="match status" value="1"/>
</dbReference>
<dbReference type="InterPro" id="IPR000770">
    <property type="entry name" value="SAND_dom"/>
</dbReference>
<dbReference type="PROSITE" id="PS50016">
    <property type="entry name" value="ZF_PHD_2"/>
    <property type="match status" value="1"/>
</dbReference>
<dbReference type="SUPFAM" id="SSF63763">
    <property type="entry name" value="SAND domain-like"/>
    <property type="match status" value="3"/>
</dbReference>
<name>A0A8J4U2D4_CLAMG</name>
<feature type="domain" description="SAND" evidence="11">
    <location>
        <begin position="352"/>
        <end position="431"/>
    </location>
</feature>
<dbReference type="GO" id="GO:0003677">
    <property type="term" value="F:DNA binding"/>
    <property type="evidence" value="ECO:0007669"/>
    <property type="project" value="InterPro"/>
</dbReference>
<dbReference type="Gene3D" id="3.30.40.10">
    <property type="entry name" value="Zinc/RING finger domain, C3HC4 (zinc finger)"/>
    <property type="match status" value="1"/>
</dbReference>
<feature type="region of interest" description="Disordered" evidence="8">
    <location>
        <begin position="813"/>
        <end position="844"/>
    </location>
</feature>
<evidence type="ECO:0000259" key="11">
    <source>
        <dbReference type="PROSITE" id="PS50864"/>
    </source>
</evidence>
<evidence type="ECO:0000313" key="13">
    <source>
        <dbReference type="EMBL" id="KAF5888490.1"/>
    </source>
</evidence>
<keyword evidence="4" id="KW-0862">Zinc</keyword>
<dbReference type="InterPro" id="IPR001965">
    <property type="entry name" value="Znf_PHD"/>
</dbReference>
<evidence type="ECO:0000256" key="5">
    <source>
        <dbReference type="ARBA" id="ARBA00023117"/>
    </source>
</evidence>
<sequence>RRKMDSNQIDLLLELVPLPVMISFFHRKKTAIAFNIHKPLTFLNQLQDHDLIPEDLYQSVLKPSSKDVKQQGLRNILTHVEKQGEQSIERFWKCVFEEHMLKEYPFLNAFFRSLLQGSYSMNISTVKEGKPSEIKKGEIKTEKPMDMTEDEKPSPSFVTSFVQDKPSMQNTISLPIKREQKEDIWTLDKTFPVTCVDEEGTHYPDKHARALVMKREEKEDISTLDKTFPVTCGNKEGTLHADKLARGEKCILCQGQWFTPNEFERFSGRGNCKNWKRTIHSQNTPLETLLQEGHLQCRRTNRRYGQKKKAFSSGCVESSSPETNESSEVHVEWIEEEDNEKEGDNENDSDPVDSSTFDNFALPVSCGPVTGFLYKSRFTGSRSKSIRTEERWFSPEEFVKQGLTLTDGHWRKGILCHGKTLNYLVKKKILRIHSWLCPCDLCSPEKQWEQDNDDVCYICNTSGKLVCCDGCAKAFHHHCHLPTLQEHTLKCKWLCTFCVLKANHELWTHVSLKSALQCPVSENIMRCEYLLLHLYKEDAHHVFTDDPTKKVAKYRRVISNPMWLNRVKSKLQNKEYETMQQFVHDILLIFRNCKTFNKEEKDMLREYCEGKEEPDEGDPFPDLTLSRPRRTHGIKMDPLDRITDEDLRKFFHRKKTEMSCMEDPHTFLSQLRDNDLLPEELYEKAIRMESQETKQKVVYEILDLLENIQGQCLRRFWSCVFQDYILQKYSVLRSLRKSLLDGNENRNMNKKVEREEKIQEEPKTDATKRKRCAEETDEEITSSSTVSDKKIPALKPEIWSCSMSIVTLKGEITSKQKMGEMQTEKTTNETDDEEPRPLSVSSSDFDRPFMQHTISLPLIKEDTTLPITCEYKEDRCYPDMPAIDVRELIKKEYELPVMCGDKKGTLYKERFDKAEPCISHPDMFLTPSEFEILGGKDKTKYWKKSICCYEIPLLHLQNEGLLSKPTFKKRSEDKELESRMEQIISRRSTKHGE</sequence>
<evidence type="ECO:0000256" key="1">
    <source>
        <dbReference type="ARBA" id="ARBA00022553"/>
    </source>
</evidence>
<dbReference type="InterPro" id="IPR019787">
    <property type="entry name" value="Znf_PHD-finger"/>
</dbReference>
<dbReference type="InterPro" id="IPR004865">
    <property type="entry name" value="HSR_dom"/>
</dbReference>
<dbReference type="OrthoDB" id="1870062at2759"/>
<keyword evidence="14" id="KW-1185">Reference proteome</keyword>
<organism evidence="13 14">
    <name type="scientific">Clarias magur</name>
    <name type="common">Asian catfish</name>
    <name type="synonym">Macropteronotus magur</name>
    <dbReference type="NCBI Taxonomy" id="1594786"/>
    <lineage>
        <taxon>Eukaryota</taxon>
        <taxon>Metazoa</taxon>
        <taxon>Chordata</taxon>
        <taxon>Craniata</taxon>
        <taxon>Vertebrata</taxon>
        <taxon>Euteleostomi</taxon>
        <taxon>Actinopterygii</taxon>
        <taxon>Neopterygii</taxon>
        <taxon>Teleostei</taxon>
        <taxon>Ostariophysi</taxon>
        <taxon>Siluriformes</taxon>
        <taxon>Clariidae</taxon>
        <taxon>Clarias</taxon>
    </lineage>
</organism>
<dbReference type="InterPro" id="IPR036427">
    <property type="entry name" value="Bromodomain-like_sf"/>
</dbReference>
<dbReference type="AlphaFoldDB" id="A0A8J4U2D4"/>
<dbReference type="EMBL" id="QNUK01000975">
    <property type="protein sequence ID" value="KAF5888490.1"/>
    <property type="molecule type" value="Genomic_DNA"/>
</dbReference>
<protein>
    <submittedName>
        <fullName evidence="13">Nuclear body protein</fullName>
    </submittedName>
</protein>
<evidence type="ECO:0000256" key="2">
    <source>
        <dbReference type="ARBA" id="ARBA00022723"/>
    </source>
</evidence>
<feature type="region of interest" description="Disordered" evidence="8">
    <location>
        <begin position="972"/>
        <end position="993"/>
    </location>
</feature>
<feature type="compositionally biased region" description="Basic and acidic residues" evidence="8">
    <location>
        <begin position="813"/>
        <end position="828"/>
    </location>
</feature>
<keyword evidence="2" id="KW-0479">Metal-binding</keyword>
<dbReference type="Proteomes" id="UP000727407">
    <property type="component" value="Unassembled WGS sequence"/>
</dbReference>
<evidence type="ECO:0000313" key="14">
    <source>
        <dbReference type="Proteomes" id="UP000727407"/>
    </source>
</evidence>
<dbReference type="PROSITE" id="PS50014">
    <property type="entry name" value="BROMODOMAIN_2"/>
    <property type="match status" value="1"/>
</dbReference>
<evidence type="ECO:0000256" key="8">
    <source>
        <dbReference type="SAM" id="MobiDB-lite"/>
    </source>
</evidence>
<comment type="caution">
    <text evidence="13">The sequence shown here is derived from an EMBL/GenBank/DDBJ whole genome shotgun (WGS) entry which is preliminary data.</text>
</comment>
<keyword evidence="5 6" id="KW-0103">Bromodomain</keyword>
<reference evidence="13" key="1">
    <citation type="submission" date="2020-07" db="EMBL/GenBank/DDBJ databases">
        <title>Clarias magur genome sequencing, assembly and annotation.</title>
        <authorList>
            <person name="Kushwaha B."/>
            <person name="Kumar R."/>
            <person name="Das P."/>
            <person name="Joshi C.G."/>
            <person name="Kumar D."/>
            <person name="Nagpure N.S."/>
            <person name="Pandey M."/>
            <person name="Agarwal S."/>
            <person name="Srivastava S."/>
            <person name="Singh M."/>
            <person name="Sahoo L."/>
            <person name="Jayasankar P."/>
            <person name="Meher P.K."/>
            <person name="Koringa P.G."/>
            <person name="Iquebal M.A."/>
            <person name="Das S.P."/>
            <person name="Bit A."/>
            <person name="Patnaik S."/>
            <person name="Patel N."/>
            <person name="Shah T.M."/>
            <person name="Hinsu A."/>
            <person name="Jena J.K."/>
        </authorList>
    </citation>
    <scope>NUCLEOTIDE SEQUENCE</scope>
    <source>
        <strain evidence="13">CIFAMagur01</strain>
        <tissue evidence="13">Testis</tissue>
    </source>
</reference>
<feature type="non-terminal residue" evidence="13">
    <location>
        <position position="993"/>
    </location>
</feature>
<proteinExistence type="predicted"/>
<accession>A0A8J4U2D4</accession>
<keyword evidence="1" id="KW-0597">Phosphoprotein</keyword>
<dbReference type="PRINTS" id="PR00503">
    <property type="entry name" value="BROMODOMAIN"/>
</dbReference>
<dbReference type="Gene3D" id="3.10.390.10">
    <property type="entry name" value="SAND domain-like"/>
    <property type="match status" value="3"/>
</dbReference>
<feature type="compositionally biased region" description="Basic and acidic residues" evidence="8">
    <location>
        <begin position="750"/>
        <end position="767"/>
    </location>
</feature>
<dbReference type="InterPro" id="IPR013083">
    <property type="entry name" value="Znf_RING/FYVE/PHD"/>
</dbReference>
<dbReference type="PANTHER" id="PTHR46386">
    <property type="entry name" value="NUCLEAR BODY PROTEIN SP140"/>
    <property type="match status" value="1"/>
</dbReference>
<feature type="domain" description="PHD-type" evidence="10">
    <location>
        <begin position="453"/>
        <end position="501"/>
    </location>
</feature>
<dbReference type="InterPro" id="IPR011011">
    <property type="entry name" value="Znf_FYVE_PHD"/>
</dbReference>
<feature type="domain" description="Bromo" evidence="9">
    <location>
        <begin position="546"/>
        <end position="604"/>
    </location>
</feature>
<feature type="domain" description="SAND" evidence="11">
    <location>
        <begin position="880"/>
        <end position="963"/>
    </location>
</feature>
<evidence type="ECO:0000256" key="4">
    <source>
        <dbReference type="ARBA" id="ARBA00022833"/>
    </source>
</evidence>
<dbReference type="Pfam" id="PF03172">
    <property type="entry name" value="HSR"/>
    <property type="match status" value="2"/>
</dbReference>
<evidence type="ECO:0000259" key="10">
    <source>
        <dbReference type="PROSITE" id="PS50016"/>
    </source>
</evidence>
<evidence type="ECO:0000259" key="12">
    <source>
        <dbReference type="PROSITE" id="PS51414"/>
    </source>
</evidence>
<dbReference type="InterPro" id="IPR001487">
    <property type="entry name" value="Bromodomain"/>
</dbReference>
<dbReference type="SMART" id="SM00249">
    <property type="entry name" value="PHD"/>
    <property type="match status" value="1"/>
</dbReference>
<dbReference type="Pfam" id="PF01342">
    <property type="entry name" value="SAND"/>
    <property type="match status" value="3"/>
</dbReference>
<dbReference type="Pfam" id="PF00439">
    <property type="entry name" value="Bromodomain"/>
    <property type="match status" value="1"/>
</dbReference>
<dbReference type="GO" id="GO:0005634">
    <property type="term" value="C:nucleus"/>
    <property type="evidence" value="ECO:0007669"/>
    <property type="project" value="InterPro"/>
</dbReference>